<reference evidence="1 2" key="1">
    <citation type="submission" date="2019-06" db="EMBL/GenBank/DDBJ databases">
        <title>Genomic insights into carbon and energy metabolism of Deferribacter autotrophicus revealed new metabolic traits in the phylum Deferribacteres.</title>
        <authorList>
            <person name="Slobodkin A.I."/>
            <person name="Slobodkina G.B."/>
            <person name="Allioux M."/>
            <person name="Alain K."/>
            <person name="Jebbar M."/>
            <person name="Shadrin V."/>
            <person name="Kublanov I.V."/>
            <person name="Toshchakov S.V."/>
            <person name="Bonch-Osmolovskaya E.A."/>
        </authorList>
    </citation>
    <scope>NUCLEOTIDE SEQUENCE [LARGE SCALE GENOMIC DNA]</scope>
    <source>
        <strain evidence="1 2">SL50</strain>
    </source>
</reference>
<sequence length="120" mass="14054">MNREELNEIIEIIASNGIYAGGKGFEIHKPKFKRIFELYYQLVCIRGRVQTLAINTKNRTIKGIQNFCSGCSNVKNKSIKKCFNIYTSADFERWYEKNHTLIFNKEGERKIQETKRALTI</sequence>
<dbReference type="AlphaFoldDB" id="A0A5A8F6J4"/>
<accession>A0A5A8F6J4</accession>
<protein>
    <submittedName>
        <fullName evidence="1">Uncharacterized protein</fullName>
    </submittedName>
</protein>
<organism evidence="1 2">
    <name type="scientific">Deferribacter autotrophicus</name>
    <dbReference type="NCBI Taxonomy" id="500465"/>
    <lineage>
        <taxon>Bacteria</taxon>
        <taxon>Pseudomonadati</taxon>
        <taxon>Deferribacterota</taxon>
        <taxon>Deferribacteres</taxon>
        <taxon>Deferribacterales</taxon>
        <taxon>Deferribacteraceae</taxon>
        <taxon>Deferribacter</taxon>
    </lineage>
</organism>
<dbReference type="EMBL" id="VFJB01000007">
    <property type="protein sequence ID" value="KAA0257546.1"/>
    <property type="molecule type" value="Genomic_DNA"/>
</dbReference>
<evidence type="ECO:0000313" key="1">
    <source>
        <dbReference type="EMBL" id="KAA0257546.1"/>
    </source>
</evidence>
<keyword evidence="2" id="KW-1185">Reference proteome</keyword>
<comment type="caution">
    <text evidence="1">The sequence shown here is derived from an EMBL/GenBank/DDBJ whole genome shotgun (WGS) entry which is preliminary data.</text>
</comment>
<dbReference type="Proteomes" id="UP000322876">
    <property type="component" value="Unassembled WGS sequence"/>
</dbReference>
<gene>
    <name evidence="1" type="ORF">FHQ18_09390</name>
</gene>
<proteinExistence type="predicted"/>
<evidence type="ECO:0000313" key="2">
    <source>
        <dbReference type="Proteomes" id="UP000322876"/>
    </source>
</evidence>
<name>A0A5A8F6J4_9BACT</name>
<dbReference type="RefSeq" id="WP_149266927.1">
    <property type="nucleotide sequence ID" value="NZ_VFJB01000007.1"/>
</dbReference>